<protein>
    <submittedName>
        <fullName evidence="2">Uncharacterized protein</fullName>
    </submittedName>
</protein>
<evidence type="ECO:0000313" key="2">
    <source>
        <dbReference type="EMBL" id="KEQ77293.1"/>
    </source>
</evidence>
<organism evidence="2 3">
    <name type="scientific">Aureobasidium namibiae CBS 147.97</name>
    <dbReference type="NCBI Taxonomy" id="1043004"/>
    <lineage>
        <taxon>Eukaryota</taxon>
        <taxon>Fungi</taxon>
        <taxon>Dikarya</taxon>
        <taxon>Ascomycota</taxon>
        <taxon>Pezizomycotina</taxon>
        <taxon>Dothideomycetes</taxon>
        <taxon>Dothideomycetidae</taxon>
        <taxon>Dothideales</taxon>
        <taxon>Saccotheciaceae</taxon>
        <taxon>Aureobasidium</taxon>
    </lineage>
</organism>
<dbReference type="HOGENOM" id="CLU_700158_0_0_1"/>
<feature type="region of interest" description="Disordered" evidence="1">
    <location>
        <begin position="344"/>
        <end position="366"/>
    </location>
</feature>
<evidence type="ECO:0000256" key="1">
    <source>
        <dbReference type="SAM" id="MobiDB-lite"/>
    </source>
</evidence>
<feature type="compositionally biased region" description="Basic and acidic residues" evidence="1">
    <location>
        <begin position="344"/>
        <end position="360"/>
    </location>
</feature>
<sequence length="381" mass="42984">MPFANAKRSLRHSPTSSLSWSETVVTTYPTPLASQLHHVLHNPVGVPPLLHSSGVGVDALEAMAMRCLLDHLELLERESLEQVPEILLHKIWRLVESSNLVTLHVWQIFTKACPVDLSRSTRKTITHHHIPLSLLSPHISASPLHYLISLTLISSISDTNASLSCLSTLPNLMSLHINGDSSSTENSSMISDDTIRLWNKKAKLDKEVFPCLRYLFLRFQFGVTERALAELEYFPRLEMVVTSRCGVKIREAKKIVREKGWKITKNAFFAHADTTLESSPRGRNYLDVMNSFIASSVSSTPLSLIQIGRQAPTLSTNVLLTTQEIECWVKDSEPSEAVKIEELRKRQQARDVEEAKQENGKKRRRIKEAKKRDLLALLEGM</sequence>
<dbReference type="Proteomes" id="UP000027730">
    <property type="component" value="Unassembled WGS sequence"/>
</dbReference>
<accession>A0A074WVS7</accession>
<name>A0A074WVS7_9PEZI</name>
<dbReference type="GeneID" id="25408633"/>
<reference evidence="2 3" key="1">
    <citation type="journal article" date="2014" name="BMC Genomics">
        <title>Genome sequencing of four Aureobasidium pullulans varieties: biotechnological potential, stress tolerance, and description of new species.</title>
        <authorList>
            <person name="Gostin Ar C."/>
            <person name="Ohm R.A."/>
            <person name="Kogej T."/>
            <person name="Sonjak S."/>
            <person name="Turk M."/>
            <person name="Zajc J."/>
            <person name="Zalar P."/>
            <person name="Grube M."/>
            <person name="Sun H."/>
            <person name="Han J."/>
            <person name="Sharma A."/>
            <person name="Chiniquy J."/>
            <person name="Ngan C.Y."/>
            <person name="Lipzen A."/>
            <person name="Barry K."/>
            <person name="Grigoriev I.V."/>
            <person name="Gunde-Cimerman N."/>
        </authorList>
    </citation>
    <scope>NUCLEOTIDE SEQUENCE [LARGE SCALE GENOMIC DNA]</scope>
    <source>
        <strain evidence="2 3">CBS 147.97</strain>
    </source>
</reference>
<keyword evidence="3" id="KW-1185">Reference proteome</keyword>
<dbReference type="RefSeq" id="XP_013431856.1">
    <property type="nucleotide sequence ID" value="XM_013576402.1"/>
</dbReference>
<dbReference type="AlphaFoldDB" id="A0A074WVS7"/>
<dbReference type="OrthoDB" id="5273928at2759"/>
<gene>
    <name evidence="2" type="ORF">M436DRAFT_36484</name>
</gene>
<evidence type="ECO:0000313" key="3">
    <source>
        <dbReference type="Proteomes" id="UP000027730"/>
    </source>
</evidence>
<dbReference type="EMBL" id="KL584702">
    <property type="protein sequence ID" value="KEQ77293.1"/>
    <property type="molecule type" value="Genomic_DNA"/>
</dbReference>
<proteinExistence type="predicted"/>